<feature type="transmembrane region" description="Helical" evidence="5">
    <location>
        <begin position="385"/>
        <end position="410"/>
    </location>
</feature>
<dbReference type="PANTHER" id="PTHR23501:SF158">
    <property type="entry name" value="TRANSPORTER, PUTATIVE (AFU_ORTHOLOGUE AFUA_5G14490)-RELATED"/>
    <property type="match status" value="1"/>
</dbReference>
<keyword evidence="4 5" id="KW-0472">Membrane</keyword>
<name>A0A6A6TAN3_9PLEO</name>
<dbReference type="Proteomes" id="UP000799324">
    <property type="component" value="Unassembled WGS sequence"/>
</dbReference>
<feature type="transmembrane region" description="Helical" evidence="5">
    <location>
        <begin position="125"/>
        <end position="144"/>
    </location>
</feature>
<dbReference type="Gene3D" id="1.20.1250.20">
    <property type="entry name" value="MFS general substrate transporter like domains"/>
    <property type="match status" value="2"/>
</dbReference>
<evidence type="ECO:0000256" key="3">
    <source>
        <dbReference type="ARBA" id="ARBA00022989"/>
    </source>
</evidence>
<dbReference type="InterPro" id="IPR020846">
    <property type="entry name" value="MFS_dom"/>
</dbReference>
<comment type="subcellular location">
    <subcellularLocation>
        <location evidence="1">Membrane</location>
        <topology evidence="1">Multi-pass membrane protein</topology>
    </subcellularLocation>
</comment>
<feature type="transmembrane region" description="Helical" evidence="5">
    <location>
        <begin position="188"/>
        <end position="211"/>
    </location>
</feature>
<protein>
    <submittedName>
        <fullName evidence="7">Putative MFS transporter</fullName>
    </submittedName>
</protein>
<keyword evidence="3 5" id="KW-1133">Transmembrane helix</keyword>
<evidence type="ECO:0000256" key="2">
    <source>
        <dbReference type="ARBA" id="ARBA00022692"/>
    </source>
</evidence>
<feature type="transmembrane region" description="Helical" evidence="5">
    <location>
        <begin position="69"/>
        <end position="88"/>
    </location>
</feature>
<dbReference type="PROSITE" id="PS50850">
    <property type="entry name" value="MFS"/>
    <property type="match status" value="1"/>
</dbReference>
<feature type="transmembrane region" description="Helical" evidence="5">
    <location>
        <begin position="331"/>
        <end position="351"/>
    </location>
</feature>
<feature type="transmembrane region" description="Helical" evidence="5">
    <location>
        <begin position="100"/>
        <end position="119"/>
    </location>
</feature>
<evidence type="ECO:0000259" key="6">
    <source>
        <dbReference type="PROSITE" id="PS50850"/>
    </source>
</evidence>
<evidence type="ECO:0000313" key="8">
    <source>
        <dbReference type="Proteomes" id="UP000799324"/>
    </source>
</evidence>
<feature type="transmembrane region" description="Helical" evidence="5">
    <location>
        <begin position="223"/>
        <end position="243"/>
    </location>
</feature>
<feature type="transmembrane region" description="Helical" evidence="5">
    <location>
        <begin position="255"/>
        <end position="274"/>
    </location>
</feature>
<gene>
    <name evidence="7" type="ORF">K491DRAFT_597199</name>
</gene>
<evidence type="ECO:0000313" key="7">
    <source>
        <dbReference type="EMBL" id="KAF2656301.1"/>
    </source>
</evidence>
<dbReference type="AlphaFoldDB" id="A0A6A6TAN3"/>
<dbReference type="Pfam" id="PF07690">
    <property type="entry name" value="MFS_1"/>
    <property type="match status" value="1"/>
</dbReference>
<dbReference type="PANTHER" id="PTHR23501">
    <property type="entry name" value="MAJOR FACILITATOR SUPERFAMILY"/>
    <property type="match status" value="1"/>
</dbReference>
<organism evidence="7 8">
    <name type="scientific">Lophiostoma macrostomum CBS 122681</name>
    <dbReference type="NCBI Taxonomy" id="1314788"/>
    <lineage>
        <taxon>Eukaryota</taxon>
        <taxon>Fungi</taxon>
        <taxon>Dikarya</taxon>
        <taxon>Ascomycota</taxon>
        <taxon>Pezizomycotina</taxon>
        <taxon>Dothideomycetes</taxon>
        <taxon>Pleosporomycetidae</taxon>
        <taxon>Pleosporales</taxon>
        <taxon>Lophiostomataceae</taxon>
        <taxon>Lophiostoma</taxon>
    </lineage>
</organism>
<dbReference type="GO" id="GO:0022857">
    <property type="term" value="F:transmembrane transporter activity"/>
    <property type="evidence" value="ECO:0007669"/>
    <property type="project" value="InterPro"/>
</dbReference>
<proteinExistence type="predicted"/>
<feature type="transmembrane region" description="Helical" evidence="5">
    <location>
        <begin position="358"/>
        <end position="379"/>
    </location>
</feature>
<reference evidence="7" key="1">
    <citation type="journal article" date="2020" name="Stud. Mycol.">
        <title>101 Dothideomycetes genomes: a test case for predicting lifestyles and emergence of pathogens.</title>
        <authorList>
            <person name="Haridas S."/>
            <person name="Albert R."/>
            <person name="Binder M."/>
            <person name="Bloem J."/>
            <person name="Labutti K."/>
            <person name="Salamov A."/>
            <person name="Andreopoulos B."/>
            <person name="Baker S."/>
            <person name="Barry K."/>
            <person name="Bills G."/>
            <person name="Bluhm B."/>
            <person name="Cannon C."/>
            <person name="Castanera R."/>
            <person name="Culley D."/>
            <person name="Daum C."/>
            <person name="Ezra D."/>
            <person name="Gonzalez J."/>
            <person name="Henrissat B."/>
            <person name="Kuo A."/>
            <person name="Liang C."/>
            <person name="Lipzen A."/>
            <person name="Lutzoni F."/>
            <person name="Magnuson J."/>
            <person name="Mondo S."/>
            <person name="Nolan M."/>
            <person name="Ohm R."/>
            <person name="Pangilinan J."/>
            <person name="Park H.-J."/>
            <person name="Ramirez L."/>
            <person name="Alfaro M."/>
            <person name="Sun H."/>
            <person name="Tritt A."/>
            <person name="Yoshinaga Y."/>
            <person name="Zwiers L.-H."/>
            <person name="Turgeon B."/>
            <person name="Goodwin S."/>
            <person name="Spatafora J."/>
            <person name="Crous P."/>
            <person name="Grigoriev I."/>
        </authorList>
    </citation>
    <scope>NUCLEOTIDE SEQUENCE</scope>
    <source>
        <strain evidence="7">CBS 122681</strain>
    </source>
</reference>
<feature type="transmembrane region" description="Helical" evidence="5">
    <location>
        <begin position="156"/>
        <end position="176"/>
    </location>
</feature>
<feature type="transmembrane region" description="Helical" evidence="5">
    <location>
        <begin position="30"/>
        <end position="49"/>
    </location>
</feature>
<evidence type="ECO:0000256" key="4">
    <source>
        <dbReference type="ARBA" id="ARBA00023136"/>
    </source>
</evidence>
<feature type="domain" description="Major facilitator superfamily (MFS) profile" evidence="6">
    <location>
        <begin position="35"/>
        <end position="527"/>
    </location>
</feature>
<dbReference type="GO" id="GO:0005886">
    <property type="term" value="C:plasma membrane"/>
    <property type="evidence" value="ECO:0007669"/>
    <property type="project" value="TreeGrafter"/>
</dbReference>
<dbReference type="EMBL" id="MU004338">
    <property type="protein sequence ID" value="KAF2656301.1"/>
    <property type="molecule type" value="Genomic_DNA"/>
</dbReference>
<dbReference type="InterPro" id="IPR036259">
    <property type="entry name" value="MFS_trans_sf"/>
</dbReference>
<feature type="transmembrane region" description="Helical" evidence="5">
    <location>
        <begin position="295"/>
        <end position="319"/>
    </location>
</feature>
<dbReference type="OrthoDB" id="10021397at2759"/>
<dbReference type="SUPFAM" id="SSF103473">
    <property type="entry name" value="MFS general substrate transporter"/>
    <property type="match status" value="1"/>
</dbReference>
<keyword evidence="2 5" id="KW-0812">Transmembrane</keyword>
<evidence type="ECO:0000256" key="5">
    <source>
        <dbReference type="SAM" id="Phobius"/>
    </source>
</evidence>
<keyword evidence="8" id="KW-1185">Reference proteome</keyword>
<accession>A0A6A6TAN3</accession>
<evidence type="ECO:0000256" key="1">
    <source>
        <dbReference type="ARBA" id="ARBA00004141"/>
    </source>
</evidence>
<sequence>MTPSPAPASAPRTGALLGTSDKAAGRRKRFRIAAIMSSLNLSLFVVAMNQTLLASATPTITSDFDSAGGYVWIGGANLLATAASGPLWAKASDIWGRKSIIMLALLGFSAGTIVCALSVNMQMLIAGRVLQGVAGAGVMGQMTIVISDIFSMRERALFIATFEVVWAIAAALGPTLGGVFTEKLSWRYCFWLSLPFCGIATVILFVFLDVHNPRTSMRDGLKAVDWLGSLTLVGMVLMVLLGLDFGGVIFPWESPKVVCLIVFGVVFAMFFYFSEKRWAQYPVIPLAIFESMSNLASFLVCFFQGFVYMGAEYFLPLYFQAVKGMSPLRAGTLLVPSTVSEATAGIVASIFIHRTGRYLDLVWVGTILMTVGTGLYIQLGVDSSIAAIVGFQIIAGLGCGCLFTPPVIALQANVSQENTATASAAMGLSRNIATAMSVVIAGVVFQNGMTLRANDLESAGLAPALINQLAGDDAAANVLKVGNIADLLQQRAVRQAYSWSIRNLWIMFTCAAFLAVIASAFVKTHVLSHDHTETKTGIQKKGIGKEEPLEAPV</sequence>
<dbReference type="InterPro" id="IPR011701">
    <property type="entry name" value="MFS"/>
</dbReference>
<dbReference type="CDD" id="cd17502">
    <property type="entry name" value="MFS_Azr1_MDR_like"/>
    <property type="match status" value="1"/>
</dbReference>
<feature type="transmembrane region" description="Helical" evidence="5">
    <location>
        <begin position="504"/>
        <end position="522"/>
    </location>
</feature>